<protein>
    <submittedName>
        <fullName evidence="2">Uncharacterized protein</fullName>
    </submittedName>
</protein>
<accession>A0A1W6K9I4</accession>
<dbReference type="Proteomes" id="UP000193100">
    <property type="component" value="Chromosome"/>
</dbReference>
<keyword evidence="1" id="KW-0472">Membrane</keyword>
<dbReference type="AlphaFoldDB" id="A0A1W6K9I4"/>
<evidence type="ECO:0000256" key="1">
    <source>
        <dbReference type="SAM" id="Phobius"/>
    </source>
</evidence>
<keyword evidence="1" id="KW-1133">Transmembrane helix</keyword>
<sequence length="67" mass="7341">MNLTIEISWWVIPALVTLMAFAWAYKQVGLPKSEGHAAALEMVVCLLFYGMAAIASLASWLAWAVLT</sequence>
<keyword evidence="1" id="KW-0812">Transmembrane</keyword>
<feature type="transmembrane region" description="Helical" evidence="1">
    <location>
        <begin position="7"/>
        <end position="25"/>
    </location>
</feature>
<feature type="transmembrane region" description="Helical" evidence="1">
    <location>
        <begin position="37"/>
        <end position="66"/>
    </location>
</feature>
<organism evidence="2 3">
    <name type="scientific">Marinobacter salarius</name>
    <dbReference type="NCBI Taxonomy" id="1420917"/>
    <lineage>
        <taxon>Bacteria</taxon>
        <taxon>Pseudomonadati</taxon>
        <taxon>Pseudomonadota</taxon>
        <taxon>Gammaproteobacteria</taxon>
        <taxon>Pseudomonadales</taxon>
        <taxon>Marinobacteraceae</taxon>
        <taxon>Marinobacter</taxon>
    </lineage>
</organism>
<proteinExistence type="predicted"/>
<dbReference type="RefSeq" id="WP_085680338.1">
    <property type="nucleotide sequence ID" value="NZ_CP020931.1"/>
</dbReference>
<gene>
    <name evidence="2" type="ORF">MARSALSMR5_01891</name>
</gene>
<dbReference type="EMBL" id="CP020931">
    <property type="protein sequence ID" value="ARM83969.1"/>
    <property type="molecule type" value="Genomic_DNA"/>
</dbReference>
<reference evidence="2 3" key="1">
    <citation type="submission" date="2017-04" db="EMBL/GenBank/DDBJ databases">
        <title>Genome Sequence of Marinobacter salarius strain SMR5 Isolated from a culture of the Diatom Skeletonema marinoi.</title>
        <authorList>
            <person name="Topel M."/>
            <person name="Pinder M.I.M."/>
            <person name="Johansson O.N."/>
            <person name="Kourtchenko O."/>
            <person name="Godhe A."/>
            <person name="Clarke A.K."/>
        </authorList>
    </citation>
    <scope>NUCLEOTIDE SEQUENCE [LARGE SCALE GENOMIC DNA]</scope>
    <source>
        <strain evidence="2 3">SMR5</strain>
    </source>
</reference>
<dbReference type="GeneID" id="77255847"/>
<evidence type="ECO:0000313" key="2">
    <source>
        <dbReference type="EMBL" id="ARM83969.1"/>
    </source>
</evidence>
<evidence type="ECO:0000313" key="3">
    <source>
        <dbReference type="Proteomes" id="UP000193100"/>
    </source>
</evidence>
<name>A0A1W6K9I4_9GAMM</name>